<comment type="caution">
    <text evidence="1">The sequence shown here is derived from an EMBL/GenBank/DDBJ whole genome shotgun (WGS) entry which is preliminary data.</text>
</comment>
<gene>
    <name evidence="1" type="ORF">TU35_006240</name>
</gene>
<reference evidence="1" key="1">
    <citation type="submission" date="2024-07" db="EMBL/GenBank/DDBJ databases">
        <title>Metagenome and Metagenome-Assembled Genomes of Archaea from a hot spring from the geothermal field of Los Azufres, Mexico.</title>
        <authorList>
            <person name="Marin-Paredes R."/>
            <person name="Martinez-Romero E."/>
            <person name="Servin-Garciduenas L.E."/>
        </authorList>
    </citation>
    <scope>NUCLEOTIDE SEQUENCE</scope>
</reference>
<evidence type="ECO:0000313" key="2">
    <source>
        <dbReference type="Proteomes" id="UP000033636"/>
    </source>
</evidence>
<dbReference type="Proteomes" id="UP000033636">
    <property type="component" value="Unassembled WGS sequence"/>
</dbReference>
<proteinExistence type="predicted"/>
<name>A0ACC6V183_9CREN</name>
<evidence type="ECO:0000313" key="1">
    <source>
        <dbReference type="EMBL" id="MFB6490827.1"/>
    </source>
</evidence>
<dbReference type="EMBL" id="JZWT02000015">
    <property type="protein sequence ID" value="MFB6490827.1"/>
    <property type="molecule type" value="Genomic_DNA"/>
</dbReference>
<sequence length="193" mass="20124">MAKITFICGEVSRHPALSPSHGFGVVINDVLAFDACSREAAEEFVKAFGIRPILGLASMNNPHHIGGFSAFGAPVVLWTDGVLALRIRGVVYRALGLGREAVLLVGRTVVSPCGMYTVPFGALSAAGVKADCFVGGLGGSTASPYSVARIMGELKAIGVRCVAPIHTAPGIIKELERKFNVYRPGAGSTMEVP</sequence>
<accession>A0ACC6V183</accession>
<organism evidence="1 2">
    <name type="scientific">Thermoproteus sp. AZ2</name>
    <dbReference type="NCBI Taxonomy" id="1609232"/>
    <lineage>
        <taxon>Archaea</taxon>
        <taxon>Thermoproteota</taxon>
        <taxon>Thermoprotei</taxon>
        <taxon>Thermoproteales</taxon>
        <taxon>Thermoproteaceae</taxon>
        <taxon>Thermoproteus</taxon>
    </lineage>
</organism>
<protein>
    <submittedName>
        <fullName evidence="1">Uncharacterized protein</fullName>
    </submittedName>
</protein>